<dbReference type="EMBL" id="RRCO01000001">
    <property type="protein sequence ID" value="RRJ27024.1"/>
    <property type="molecule type" value="Genomic_DNA"/>
</dbReference>
<keyword evidence="4" id="KW-0547">Nucleotide-binding</keyword>
<dbReference type="PROSITE" id="PS00211">
    <property type="entry name" value="ABC_TRANSPORTER_1"/>
    <property type="match status" value="1"/>
</dbReference>
<dbReference type="Gene3D" id="1.20.1560.10">
    <property type="entry name" value="ABC transporter type 1, transmembrane domain"/>
    <property type="match status" value="1"/>
</dbReference>
<keyword evidence="3 8" id="KW-0812">Transmembrane</keyword>
<keyword evidence="7 8" id="KW-0472">Membrane</keyword>
<feature type="transmembrane region" description="Helical" evidence="8">
    <location>
        <begin position="162"/>
        <end position="179"/>
    </location>
</feature>
<dbReference type="InterPro" id="IPR039421">
    <property type="entry name" value="Type_1_exporter"/>
</dbReference>
<proteinExistence type="predicted"/>
<gene>
    <name evidence="11" type="ORF">EHV10_03175</name>
</gene>
<dbReference type="FunFam" id="3.40.50.300:FF:000287">
    <property type="entry name" value="Multidrug ABC transporter ATP-binding protein"/>
    <property type="match status" value="1"/>
</dbReference>
<name>A0A3P3R0Z6_9FIRM</name>
<dbReference type="InterPro" id="IPR017871">
    <property type="entry name" value="ABC_transporter-like_CS"/>
</dbReference>
<evidence type="ECO:0000256" key="8">
    <source>
        <dbReference type="SAM" id="Phobius"/>
    </source>
</evidence>
<evidence type="ECO:0000313" key="11">
    <source>
        <dbReference type="EMBL" id="RRJ27024.1"/>
    </source>
</evidence>
<feature type="transmembrane region" description="Helical" evidence="8">
    <location>
        <begin position="242"/>
        <end position="267"/>
    </location>
</feature>
<feature type="transmembrane region" description="Helical" evidence="8">
    <location>
        <begin position="279"/>
        <end position="302"/>
    </location>
</feature>
<sequence length="578" mass="64197">MIEVLKKFFDFCGNVNKKKFYISIVLGVMMAFLEALRIPATYVVIKAIVGGSVNTNTGYISLGILLISIVFTIIVKAKTTMLQTEAGYGTCANKRIEIAEHMRYIPMGYFNENSLGYITSVTTNTMEALADVATKVVMMTTQGLLTTLLIICMMFTFDYRLALIAVTGLLIFLATNRYLQYRALSVSESKDNADRTMVSSVLEYVQGMSEIKSYSLYGGENKKLTEAIENASNVNFQMEKRLLPFMALQIIITKATGVCLVAVSIYFYINNSMSLEDCIMMLICAFMMYSALDSAGSFSALIRSVNIAIEKANSILKINPMDINGDDIVPENCNIDLEDVDFSYDKRKIINNISLHIEEGTTTAIVGPSGSGKTTLCRLMARFWDVNSGSIKLGGKDVRDYSMDSLMKNFSFVFQSVYLFEDTVANNIRFGNPDASMDEVIKVAKKACCHDFIMKLDKGYDTVIGEGGASLSGGEKQRISIARAMMKSAPIIILDEATANVDPENEKELVQAIEELTRKKTVIMIAHRLKTVRNADKIVVIDKGKIVQEGKHEELIKQEGIYKTFINARELAVSWKIA</sequence>
<dbReference type="Pfam" id="PF00005">
    <property type="entry name" value="ABC_tran"/>
    <property type="match status" value="1"/>
</dbReference>
<evidence type="ECO:0000256" key="2">
    <source>
        <dbReference type="ARBA" id="ARBA00022448"/>
    </source>
</evidence>
<feature type="transmembrane region" description="Helical" evidence="8">
    <location>
        <begin position="136"/>
        <end position="156"/>
    </location>
</feature>
<comment type="caution">
    <text evidence="11">The sequence shown here is derived from an EMBL/GenBank/DDBJ whole genome shotgun (WGS) entry which is preliminary data.</text>
</comment>
<dbReference type="RefSeq" id="WP_128673377.1">
    <property type="nucleotide sequence ID" value="NZ_RRCO01000001.1"/>
</dbReference>
<evidence type="ECO:0000259" key="9">
    <source>
        <dbReference type="PROSITE" id="PS50893"/>
    </source>
</evidence>
<dbReference type="Gene3D" id="3.40.50.300">
    <property type="entry name" value="P-loop containing nucleotide triphosphate hydrolases"/>
    <property type="match status" value="1"/>
</dbReference>
<evidence type="ECO:0000256" key="5">
    <source>
        <dbReference type="ARBA" id="ARBA00022840"/>
    </source>
</evidence>
<dbReference type="InterPro" id="IPR003439">
    <property type="entry name" value="ABC_transporter-like_ATP-bd"/>
</dbReference>
<dbReference type="InterPro" id="IPR003593">
    <property type="entry name" value="AAA+_ATPase"/>
</dbReference>
<evidence type="ECO:0000256" key="4">
    <source>
        <dbReference type="ARBA" id="ARBA00022741"/>
    </source>
</evidence>
<feature type="transmembrane region" description="Helical" evidence="8">
    <location>
        <begin position="20"/>
        <end position="45"/>
    </location>
</feature>
<keyword evidence="2" id="KW-0813">Transport</keyword>
<dbReference type="InterPro" id="IPR027417">
    <property type="entry name" value="P-loop_NTPase"/>
</dbReference>
<dbReference type="PANTHER" id="PTHR24221">
    <property type="entry name" value="ATP-BINDING CASSETTE SUB-FAMILY B"/>
    <property type="match status" value="1"/>
</dbReference>
<dbReference type="GO" id="GO:0005886">
    <property type="term" value="C:plasma membrane"/>
    <property type="evidence" value="ECO:0007669"/>
    <property type="project" value="UniProtKB-SubCell"/>
</dbReference>
<accession>A0A3P3R0Z6</accession>
<dbReference type="PANTHER" id="PTHR24221:SF397">
    <property type="entry name" value="ABC TRANSPORTER, ATP-BINDING TRANSMEMBRANE PROTEIN"/>
    <property type="match status" value="1"/>
</dbReference>
<keyword evidence="6 8" id="KW-1133">Transmembrane helix</keyword>
<dbReference type="InterPro" id="IPR036640">
    <property type="entry name" value="ABC1_TM_sf"/>
</dbReference>
<evidence type="ECO:0000256" key="3">
    <source>
        <dbReference type="ARBA" id="ARBA00022692"/>
    </source>
</evidence>
<dbReference type="InterPro" id="IPR011527">
    <property type="entry name" value="ABC1_TM_dom"/>
</dbReference>
<dbReference type="SUPFAM" id="SSF52540">
    <property type="entry name" value="P-loop containing nucleoside triphosphate hydrolases"/>
    <property type="match status" value="1"/>
</dbReference>
<evidence type="ECO:0000313" key="12">
    <source>
        <dbReference type="Proteomes" id="UP000272490"/>
    </source>
</evidence>
<dbReference type="PROSITE" id="PS50929">
    <property type="entry name" value="ABC_TM1F"/>
    <property type="match status" value="1"/>
</dbReference>
<reference evidence="11 12" key="1">
    <citation type="submission" date="2018-11" db="EMBL/GenBank/DDBJ databases">
        <title>Genome sequencing of Lachnoanaerobaculum sp. KCOM 2030 (= ChDC B114).</title>
        <authorList>
            <person name="Kook J.-K."/>
            <person name="Park S.-N."/>
            <person name="Lim Y.K."/>
        </authorList>
    </citation>
    <scope>NUCLEOTIDE SEQUENCE [LARGE SCALE GENOMIC DNA]</scope>
    <source>
        <strain evidence="11 12">KCOM 2030</strain>
    </source>
</reference>
<keyword evidence="5 11" id="KW-0067">ATP-binding</keyword>
<feature type="domain" description="ABC transporter" evidence="9">
    <location>
        <begin position="335"/>
        <end position="568"/>
    </location>
</feature>
<evidence type="ECO:0000259" key="10">
    <source>
        <dbReference type="PROSITE" id="PS50929"/>
    </source>
</evidence>
<dbReference type="Pfam" id="PF00664">
    <property type="entry name" value="ABC_membrane"/>
    <property type="match status" value="1"/>
</dbReference>
<dbReference type="AlphaFoldDB" id="A0A3P3R0Z6"/>
<comment type="subcellular location">
    <subcellularLocation>
        <location evidence="1">Cell membrane</location>
        <topology evidence="1">Multi-pass membrane protein</topology>
    </subcellularLocation>
</comment>
<dbReference type="SMART" id="SM00382">
    <property type="entry name" value="AAA"/>
    <property type="match status" value="1"/>
</dbReference>
<dbReference type="GO" id="GO:0016887">
    <property type="term" value="F:ATP hydrolysis activity"/>
    <property type="evidence" value="ECO:0007669"/>
    <property type="project" value="InterPro"/>
</dbReference>
<feature type="transmembrane region" description="Helical" evidence="8">
    <location>
        <begin position="57"/>
        <end position="75"/>
    </location>
</feature>
<dbReference type="GO" id="GO:0140359">
    <property type="term" value="F:ABC-type transporter activity"/>
    <property type="evidence" value="ECO:0007669"/>
    <property type="project" value="InterPro"/>
</dbReference>
<evidence type="ECO:0000256" key="1">
    <source>
        <dbReference type="ARBA" id="ARBA00004651"/>
    </source>
</evidence>
<organism evidence="11 12">
    <name type="scientific">Lachnoanaerobaculum gingivalis</name>
    <dbReference type="NCBI Taxonomy" id="2490855"/>
    <lineage>
        <taxon>Bacteria</taxon>
        <taxon>Bacillati</taxon>
        <taxon>Bacillota</taxon>
        <taxon>Clostridia</taxon>
        <taxon>Lachnospirales</taxon>
        <taxon>Lachnospiraceae</taxon>
        <taxon>Lachnoanaerobaculum</taxon>
    </lineage>
</organism>
<evidence type="ECO:0000256" key="6">
    <source>
        <dbReference type="ARBA" id="ARBA00022989"/>
    </source>
</evidence>
<dbReference type="Proteomes" id="UP000272490">
    <property type="component" value="Unassembled WGS sequence"/>
</dbReference>
<protein>
    <submittedName>
        <fullName evidence="11">ABC transporter ATP-binding protein</fullName>
    </submittedName>
</protein>
<dbReference type="PROSITE" id="PS50893">
    <property type="entry name" value="ABC_TRANSPORTER_2"/>
    <property type="match status" value="1"/>
</dbReference>
<keyword evidence="12" id="KW-1185">Reference proteome</keyword>
<dbReference type="SUPFAM" id="SSF90123">
    <property type="entry name" value="ABC transporter transmembrane region"/>
    <property type="match status" value="1"/>
</dbReference>
<dbReference type="OrthoDB" id="9762778at2"/>
<evidence type="ECO:0000256" key="7">
    <source>
        <dbReference type="ARBA" id="ARBA00023136"/>
    </source>
</evidence>
<dbReference type="GO" id="GO:0005524">
    <property type="term" value="F:ATP binding"/>
    <property type="evidence" value="ECO:0007669"/>
    <property type="project" value="UniProtKB-KW"/>
</dbReference>
<feature type="domain" description="ABC transmembrane type-1" evidence="10">
    <location>
        <begin position="22"/>
        <end position="304"/>
    </location>
</feature>
<dbReference type="GO" id="GO:0034040">
    <property type="term" value="F:ATPase-coupled lipid transmembrane transporter activity"/>
    <property type="evidence" value="ECO:0007669"/>
    <property type="project" value="TreeGrafter"/>
</dbReference>